<reference evidence="1" key="1">
    <citation type="submission" date="2023-06" db="EMBL/GenBank/DDBJ databases">
        <authorList>
            <person name="Kurt Z."/>
        </authorList>
    </citation>
    <scope>NUCLEOTIDE SEQUENCE</scope>
</reference>
<dbReference type="EMBL" id="CAXDID020000212">
    <property type="protein sequence ID" value="CAL6056950.1"/>
    <property type="molecule type" value="Genomic_DNA"/>
</dbReference>
<keyword evidence="3" id="KW-1185">Reference proteome</keyword>
<gene>
    <name evidence="2" type="ORF">HINF_LOCUS47271</name>
    <name evidence="1" type="ORF">HINF_LOCUS65614</name>
</gene>
<evidence type="ECO:0000313" key="2">
    <source>
        <dbReference type="EMBL" id="CAL6056950.1"/>
    </source>
</evidence>
<evidence type="ECO:0000313" key="1">
    <source>
        <dbReference type="EMBL" id="CAI9977969.1"/>
    </source>
</evidence>
<proteinExistence type="predicted"/>
<name>A0AA86RGB2_9EUKA</name>
<dbReference type="EMBL" id="CATOUU010001182">
    <property type="protein sequence ID" value="CAI9977969.1"/>
    <property type="molecule type" value="Genomic_DNA"/>
</dbReference>
<dbReference type="Proteomes" id="UP001642409">
    <property type="component" value="Unassembled WGS sequence"/>
</dbReference>
<organism evidence="1">
    <name type="scientific">Hexamita inflata</name>
    <dbReference type="NCBI Taxonomy" id="28002"/>
    <lineage>
        <taxon>Eukaryota</taxon>
        <taxon>Metamonada</taxon>
        <taxon>Diplomonadida</taxon>
        <taxon>Hexamitidae</taxon>
        <taxon>Hexamitinae</taxon>
        <taxon>Hexamita</taxon>
    </lineage>
</organism>
<comment type="caution">
    <text evidence="1">The sequence shown here is derived from an EMBL/GenBank/DDBJ whole genome shotgun (WGS) entry which is preliminary data.</text>
</comment>
<protein>
    <submittedName>
        <fullName evidence="1">Serine/threonine-protein phosphatase</fullName>
    </submittedName>
    <submittedName>
        <fullName evidence="2">Serine/threonine-protein_phosphatase</fullName>
    </submittedName>
</protein>
<reference evidence="2 3" key="2">
    <citation type="submission" date="2024-07" db="EMBL/GenBank/DDBJ databases">
        <authorList>
            <person name="Akdeniz Z."/>
        </authorList>
    </citation>
    <scope>NUCLEOTIDE SEQUENCE [LARGE SCALE GENOMIC DNA]</scope>
</reference>
<sequence>MQEFYSQWDHVVKKVTQFDLSFSEESLETNFNKLLNHEIPSMEQFLHVCQLATKYFRQFENVVDVEIKPDDKLVIYMDVLKP</sequence>
<dbReference type="AlphaFoldDB" id="A0AA86RGB2"/>
<accession>A0AA86RGB2</accession>
<evidence type="ECO:0000313" key="3">
    <source>
        <dbReference type="Proteomes" id="UP001642409"/>
    </source>
</evidence>